<sequence length="74" mass="7977">NENKTLHSILSSKSRVKTPTTPVFLSPPSSSSSSSISTTTNLHIDCNMKIETSNNHHTIAITRAFDNLAKAASH</sequence>
<feature type="non-terminal residue" evidence="2">
    <location>
        <position position="74"/>
    </location>
</feature>
<feature type="non-terminal residue" evidence="2">
    <location>
        <position position="1"/>
    </location>
</feature>
<dbReference type="Proteomes" id="UP000676336">
    <property type="component" value="Unassembled WGS sequence"/>
</dbReference>
<evidence type="ECO:0000256" key="1">
    <source>
        <dbReference type="SAM" id="MobiDB-lite"/>
    </source>
</evidence>
<feature type="region of interest" description="Disordered" evidence="1">
    <location>
        <begin position="1"/>
        <end position="38"/>
    </location>
</feature>
<feature type="compositionally biased region" description="Polar residues" evidence="1">
    <location>
        <begin position="1"/>
        <end position="13"/>
    </location>
</feature>
<dbReference type="AlphaFoldDB" id="A0A8S2V244"/>
<protein>
    <submittedName>
        <fullName evidence="2">Uncharacterized protein</fullName>
    </submittedName>
</protein>
<dbReference type="EMBL" id="CAJOBI010050586">
    <property type="protein sequence ID" value="CAF4369907.1"/>
    <property type="molecule type" value="Genomic_DNA"/>
</dbReference>
<accession>A0A8S2V244</accession>
<name>A0A8S2V244_9BILA</name>
<comment type="caution">
    <text evidence="2">The sequence shown here is derived from an EMBL/GenBank/DDBJ whole genome shotgun (WGS) entry which is preliminary data.</text>
</comment>
<feature type="compositionally biased region" description="Low complexity" evidence="1">
    <location>
        <begin position="18"/>
        <end position="38"/>
    </location>
</feature>
<gene>
    <name evidence="2" type="ORF">SMN809_LOCUS29089</name>
</gene>
<organism evidence="2 3">
    <name type="scientific">Rotaria magnacalcarata</name>
    <dbReference type="NCBI Taxonomy" id="392030"/>
    <lineage>
        <taxon>Eukaryota</taxon>
        <taxon>Metazoa</taxon>
        <taxon>Spiralia</taxon>
        <taxon>Gnathifera</taxon>
        <taxon>Rotifera</taxon>
        <taxon>Eurotatoria</taxon>
        <taxon>Bdelloidea</taxon>
        <taxon>Philodinida</taxon>
        <taxon>Philodinidae</taxon>
        <taxon>Rotaria</taxon>
    </lineage>
</organism>
<evidence type="ECO:0000313" key="2">
    <source>
        <dbReference type="EMBL" id="CAF4369907.1"/>
    </source>
</evidence>
<proteinExistence type="predicted"/>
<evidence type="ECO:0000313" key="3">
    <source>
        <dbReference type="Proteomes" id="UP000676336"/>
    </source>
</evidence>
<reference evidence="2" key="1">
    <citation type="submission" date="2021-02" db="EMBL/GenBank/DDBJ databases">
        <authorList>
            <person name="Nowell W R."/>
        </authorList>
    </citation>
    <scope>NUCLEOTIDE SEQUENCE</scope>
</reference>